<dbReference type="OrthoDB" id="5575144at2759"/>
<dbReference type="GO" id="GO:0008270">
    <property type="term" value="F:zinc ion binding"/>
    <property type="evidence" value="ECO:0007669"/>
    <property type="project" value="InterPro"/>
</dbReference>
<keyword evidence="1" id="KW-0479">Metal-binding</keyword>
<evidence type="ECO:0000313" key="4">
    <source>
        <dbReference type="EMBL" id="ORZ08590.1"/>
    </source>
</evidence>
<comment type="caution">
    <text evidence="4">The sequence shown here is derived from an EMBL/GenBank/DDBJ whole genome shotgun (WGS) entry which is preliminary data.</text>
</comment>
<dbReference type="EMBL" id="MCGE01000030">
    <property type="protein sequence ID" value="ORZ08590.1"/>
    <property type="molecule type" value="Genomic_DNA"/>
</dbReference>
<dbReference type="GO" id="GO:0000981">
    <property type="term" value="F:DNA-binding transcription factor activity, RNA polymerase II-specific"/>
    <property type="evidence" value="ECO:0007669"/>
    <property type="project" value="InterPro"/>
</dbReference>
<dbReference type="Proteomes" id="UP000193560">
    <property type="component" value="Unassembled WGS sequence"/>
</dbReference>
<feature type="domain" description="Zn(2)-C6 fungal-type" evidence="3">
    <location>
        <begin position="42"/>
        <end position="87"/>
    </location>
</feature>
<keyword evidence="2" id="KW-0539">Nucleus</keyword>
<keyword evidence="5" id="KW-1185">Reference proteome</keyword>
<evidence type="ECO:0000313" key="5">
    <source>
        <dbReference type="Proteomes" id="UP000193560"/>
    </source>
</evidence>
<dbReference type="PANTHER" id="PTHR47659">
    <property type="entry name" value="ZN(II)2CYS6 TRANSCRIPTION FACTOR (EUROFUNG)-RELATED"/>
    <property type="match status" value="1"/>
</dbReference>
<dbReference type="InterPro" id="IPR036864">
    <property type="entry name" value="Zn2-C6_fun-type_DNA-bd_sf"/>
</dbReference>
<evidence type="ECO:0000256" key="1">
    <source>
        <dbReference type="ARBA" id="ARBA00022723"/>
    </source>
</evidence>
<organism evidence="4 5">
    <name type="scientific">Absidia repens</name>
    <dbReference type="NCBI Taxonomy" id="90262"/>
    <lineage>
        <taxon>Eukaryota</taxon>
        <taxon>Fungi</taxon>
        <taxon>Fungi incertae sedis</taxon>
        <taxon>Mucoromycota</taxon>
        <taxon>Mucoromycotina</taxon>
        <taxon>Mucoromycetes</taxon>
        <taxon>Mucorales</taxon>
        <taxon>Cunninghamellaceae</taxon>
        <taxon>Absidia</taxon>
    </lineage>
</organism>
<dbReference type="STRING" id="90262.A0A1X2I3F6"/>
<proteinExistence type="predicted"/>
<dbReference type="InterPro" id="IPR050335">
    <property type="entry name" value="ERT1_acuK_gluconeogen_tf"/>
</dbReference>
<sequence>MQKNIQPLYTLPSQVPIAAADMPTIITSSTKRSKKVKESKRRQVKNACINCQKACKKCDEGRACQRCIKLGIESTCVDSPRKERLRGVKRGPYKKRQPKNVTNAANQLQSNDQDKPFYFDQDFKWLDNTQIVNQQQYQQPQPFKYEQNSQQFNQIQYTTYQGQQYESQPQQESACFSTDLTIGNDSYTTPYYSSSPIDQQFYQQSSVNSTPSPLTNSVADHYASPVSSSFSISPASSNMPLPQDVLQSMIAINDLIPADMDALTKQEDLDFDGMMMMPLLDTPILNWSTTPTSNTFNFAAPNLAQPVYHQYQQQEDYIPQPTQYIPFC</sequence>
<dbReference type="SUPFAM" id="SSF57701">
    <property type="entry name" value="Zn2/Cys6 DNA-binding domain"/>
    <property type="match status" value="1"/>
</dbReference>
<reference evidence="4 5" key="1">
    <citation type="submission" date="2016-07" db="EMBL/GenBank/DDBJ databases">
        <title>Pervasive Adenine N6-methylation of Active Genes in Fungi.</title>
        <authorList>
            <consortium name="DOE Joint Genome Institute"/>
            <person name="Mondo S.J."/>
            <person name="Dannebaum R.O."/>
            <person name="Kuo R.C."/>
            <person name="Labutti K."/>
            <person name="Haridas S."/>
            <person name="Kuo A."/>
            <person name="Salamov A."/>
            <person name="Ahrendt S.R."/>
            <person name="Lipzen A."/>
            <person name="Sullivan W."/>
            <person name="Andreopoulos W.B."/>
            <person name="Clum A."/>
            <person name="Lindquist E."/>
            <person name="Daum C."/>
            <person name="Ramamoorthy G.K."/>
            <person name="Gryganskyi A."/>
            <person name="Culley D."/>
            <person name="Magnuson J.K."/>
            <person name="James T.Y."/>
            <person name="O'Malley M.A."/>
            <person name="Stajich J.E."/>
            <person name="Spatafora J.W."/>
            <person name="Visel A."/>
            <person name="Grigoriev I.V."/>
        </authorList>
    </citation>
    <scope>NUCLEOTIDE SEQUENCE [LARGE SCALE GENOMIC DNA]</scope>
    <source>
        <strain evidence="4 5">NRRL 1336</strain>
    </source>
</reference>
<gene>
    <name evidence="4" type="ORF">BCR42DRAFT_424476</name>
</gene>
<accession>A0A1X2I3F6</accession>
<evidence type="ECO:0000256" key="2">
    <source>
        <dbReference type="ARBA" id="ARBA00023242"/>
    </source>
</evidence>
<dbReference type="InterPro" id="IPR001138">
    <property type="entry name" value="Zn2Cys6_DnaBD"/>
</dbReference>
<evidence type="ECO:0000259" key="3">
    <source>
        <dbReference type="SMART" id="SM00066"/>
    </source>
</evidence>
<dbReference type="AlphaFoldDB" id="A0A1X2I3F6"/>
<dbReference type="CDD" id="cd00067">
    <property type="entry name" value="GAL4"/>
    <property type="match status" value="1"/>
</dbReference>
<name>A0A1X2I3F6_9FUNG</name>
<dbReference type="PANTHER" id="PTHR47659:SF7">
    <property type="entry name" value="FUNGAL TRANSCRIPTIONAL REGULATORY PROTEIN, N-TERMINAL DOMAIN-CONTAINING PROTEIN"/>
    <property type="match status" value="1"/>
</dbReference>
<protein>
    <recommendedName>
        <fullName evidence="3">Zn(2)-C6 fungal-type domain-containing protein</fullName>
    </recommendedName>
</protein>
<dbReference type="SMART" id="SM00066">
    <property type="entry name" value="GAL4"/>
    <property type="match status" value="1"/>
</dbReference>